<feature type="domain" description="DH" evidence="11">
    <location>
        <begin position="93"/>
        <end position="282"/>
    </location>
</feature>
<dbReference type="GO" id="GO:0035556">
    <property type="term" value="P:intracellular signal transduction"/>
    <property type="evidence" value="ECO:0007669"/>
    <property type="project" value="InterPro"/>
</dbReference>
<evidence type="ECO:0000259" key="10">
    <source>
        <dbReference type="PROSITE" id="PS50002"/>
    </source>
</evidence>
<evidence type="ECO:0000259" key="11">
    <source>
        <dbReference type="PROSITE" id="PS50010"/>
    </source>
</evidence>
<sequence length="729" mass="82843">MATCGKSVFYSPAEVLTDAKSELIADTEKKLEAFDRDIAEYTAKLRNDGEDKESLEEILRATREDREILLQSLYDLDPQRKIKDEILQKKKYTREKAIEELVHTEKNYLRDIRITYECLSENRQSSGTKIIDIDFLMGNLDKVVEVSSQMSDSLEIEFKKDFEYQRIGYVFTRLEKDLRTVYTENCTNHENVIMLLEKYGNEPSSKAILADLQKIMSNHPMADPSTLYTLSSVLAKPFQRILKYKLLLGNILTSTEKTHCDFQGLLDSIEVMSGITTDINEKKRGKDLVKKYRRSTDGSLADKVLKMSVHSTIKKINRFSQRVVGGFIQDEQFNREEARLNSLQRLLASFSQGVSSYLRQLHEVIRTQETFALDINEFYAEKSSEVEKFSQLHARIGSLLLEDFRTKTNERVLQPINTLLTMFLAPIKLIKKRRDKLCDYETERTKSDENSEAGEDALNLAKKNYEALNAQLLSEMPKLCSMSEDTLKLCCMIFLRLQSKFYNDCLKTMYELLPLNDIVGDSTNFAQSHSAVLDTINQISFVPKDQGIFKKTKNRKSDVGSSSPLTVISEIRQTDQDRATILEKYNDVWVISTPTTASNCSELALASGALVGVIKNFDPSGSSNKWFVDSGSAKGLVPSANLVKHVTEEKLIDTSSSFPGNLSTPEVVHTHKAVYDFQARNELEVTINSGDCVEVLQTTDSRGNSQWWYVKKEDGSAGYVPANYLYKNA</sequence>
<comment type="caution">
    <text evidence="13">The sequence shown here is derived from an EMBL/GenBank/DDBJ whole genome shotgun (WGS) entry which is preliminary data.</text>
</comment>
<gene>
    <name evidence="13" type="ORF">DGYR_LOCUS11472</name>
</gene>
<dbReference type="SUPFAM" id="SSF103657">
    <property type="entry name" value="BAR/IMD domain-like"/>
    <property type="match status" value="1"/>
</dbReference>
<dbReference type="GO" id="GO:0070161">
    <property type="term" value="C:anchoring junction"/>
    <property type="evidence" value="ECO:0007669"/>
    <property type="project" value="UniProtKB-SubCell"/>
</dbReference>
<evidence type="ECO:0000256" key="7">
    <source>
        <dbReference type="ARBA" id="ARBA00032587"/>
    </source>
</evidence>
<dbReference type="GO" id="GO:0005085">
    <property type="term" value="F:guanyl-nucleotide exchange factor activity"/>
    <property type="evidence" value="ECO:0007669"/>
    <property type="project" value="UniProtKB-KW"/>
</dbReference>
<feature type="coiled-coil region" evidence="9">
    <location>
        <begin position="24"/>
        <end position="72"/>
    </location>
</feature>
<reference evidence="13 14" key="1">
    <citation type="submission" date="2020-08" db="EMBL/GenBank/DDBJ databases">
        <authorList>
            <person name="Hejnol A."/>
        </authorList>
    </citation>
    <scope>NUCLEOTIDE SEQUENCE [LARGE SCALE GENOMIC DNA]</scope>
</reference>
<dbReference type="Proteomes" id="UP000549394">
    <property type="component" value="Unassembled WGS sequence"/>
</dbReference>
<dbReference type="PROSITE" id="PS50002">
    <property type="entry name" value="SH3"/>
    <property type="match status" value="1"/>
</dbReference>
<comment type="subcellular location">
    <subcellularLocation>
        <location evidence="1">Cell junction</location>
    </subcellularLocation>
    <subcellularLocation>
        <location evidence="2">Golgi apparatus</location>
        <location evidence="2">Golgi stack</location>
    </subcellularLocation>
</comment>
<evidence type="ECO:0000313" key="13">
    <source>
        <dbReference type="EMBL" id="CAD5123839.1"/>
    </source>
</evidence>
<dbReference type="PANTHER" id="PTHR22834">
    <property type="entry name" value="NUCLEAR FUSION PROTEIN FUS2"/>
    <property type="match status" value="1"/>
</dbReference>
<dbReference type="PROSITE" id="PS00741">
    <property type="entry name" value="DH_1"/>
    <property type="match status" value="1"/>
</dbReference>
<dbReference type="InterPro" id="IPR051492">
    <property type="entry name" value="Dynamin-Rho_GEF"/>
</dbReference>
<evidence type="ECO:0000256" key="5">
    <source>
        <dbReference type="ARBA" id="ARBA00022658"/>
    </source>
</evidence>
<evidence type="ECO:0000313" key="14">
    <source>
        <dbReference type="Proteomes" id="UP000549394"/>
    </source>
</evidence>
<dbReference type="InterPro" id="IPR035899">
    <property type="entry name" value="DBL_dom_sf"/>
</dbReference>
<dbReference type="Gene3D" id="2.30.30.40">
    <property type="entry name" value="SH3 Domains"/>
    <property type="match status" value="2"/>
</dbReference>
<feature type="domain" description="BAR" evidence="12">
    <location>
        <begin position="318"/>
        <end position="525"/>
    </location>
</feature>
<accession>A0A7I8W5J3</accession>
<dbReference type="InterPro" id="IPR027267">
    <property type="entry name" value="AH/BAR_dom_sf"/>
</dbReference>
<dbReference type="Pfam" id="PF03114">
    <property type="entry name" value="BAR"/>
    <property type="match status" value="1"/>
</dbReference>
<dbReference type="SMART" id="SM00721">
    <property type="entry name" value="BAR"/>
    <property type="match status" value="1"/>
</dbReference>
<protein>
    <recommendedName>
        <fullName evidence="3">Dynamin-binding protein</fullName>
    </recommendedName>
    <alternativeName>
        <fullName evidence="7">Scaffold protein Tuba</fullName>
    </alternativeName>
</protein>
<dbReference type="Pfam" id="PF00621">
    <property type="entry name" value="RhoGEF"/>
    <property type="match status" value="1"/>
</dbReference>
<name>A0A7I8W5J3_9ANNE</name>
<dbReference type="PROSITE" id="PS51021">
    <property type="entry name" value="BAR"/>
    <property type="match status" value="1"/>
</dbReference>
<evidence type="ECO:0000256" key="3">
    <source>
        <dbReference type="ARBA" id="ARBA00018186"/>
    </source>
</evidence>
<evidence type="ECO:0000256" key="6">
    <source>
        <dbReference type="ARBA" id="ARBA00022949"/>
    </source>
</evidence>
<evidence type="ECO:0000256" key="8">
    <source>
        <dbReference type="PROSITE-ProRule" id="PRU00192"/>
    </source>
</evidence>
<evidence type="ECO:0000259" key="12">
    <source>
        <dbReference type="PROSITE" id="PS51021"/>
    </source>
</evidence>
<evidence type="ECO:0000256" key="2">
    <source>
        <dbReference type="ARBA" id="ARBA00004348"/>
    </source>
</evidence>
<dbReference type="CDD" id="cd00160">
    <property type="entry name" value="RhoGEF"/>
    <property type="match status" value="1"/>
</dbReference>
<keyword evidence="9" id="KW-0175">Coiled coil</keyword>
<dbReference type="Gene3D" id="1.20.1270.60">
    <property type="entry name" value="Arfaptin homology (AH) domain/BAR domain"/>
    <property type="match status" value="1"/>
</dbReference>
<dbReference type="GO" id="GO:0005795">
    <property type="term" value="C:Golgi stack"/>
    <property type="evidence" value="ECO:0007669"/>
    <property type="project" value="UniProtKB-SubCell"/>
</dbReference>
<dbReference type="PANTHER" id="PTHR22834:SF20">
    <property type="entry name" value="SH3 DOMAIN-CONTAINING PROTEIN"/>
    <property type="match status" value="1"/>
</dbReference>
<dbReference type="InterPro" id="IPR000219">
    <property type="entry name" value="DH_dom"/>
</dbReference>
<dbReference type="SUPFAM" id="SSF48065">
    <property type="entry name" value="DBL homology domain (DH-domain)"/>
    <property type="match status" value="1"/>
</dbReference>
<dbReference type="PROSITE" id="PS50010">
    <property type="entry name" value="DH_2"/>
    <property type="match status" value="1"/>
</dbReference>
<dbReference type="Gene3D" id="1.20.900.10">
    <property type="entry name" value="Dbl homology (DH) domain"/>
    <property type="match status" value="1"/>
</dbReference>
<evidence type="ECO:0000256" key="4">
    <source>
        <dbReference type="ARBA" id="ARBA00022443"/>
    </source>
</evidence>
<keyword evidence="5" id="KW-0344">Guanine-nucleotide releasing factor</keyword>
<keyword evidence="6" id="KW-0965">Cell junction</keyword>
<organism evidence="13 14">
    <name type="scientific">Dimorphilus gyrociliatus</name>
    <dbReference type="NCBI Taxonomy" id="2664684"/>
    <lineage>
        <taxon>Eukaryota</taxon>
        <taxon>Metazoa</taxon>
        <taxon>Spiralia</taxon>
        <taxon>Lophotrochozoa</taxon>
        <taxon>Annelida</taxon>
        <taxon>Polychaeta</taxon>
        <taxon>Polychaeta incertae sedis</taxon>
        <taxon>Dinophilidae</taxon>
        <taxon>Dimorphilus</taxon>
    </lineage>
</organism>
<feature type="domain" description="SH3" evidence="10">
    <location>
        <begin position="666"/>
        <end position="729"/>
    </location>
</feature>
<evidence type="ECO:0000256" key="1">
    <source>
        <dbReference type="ARBA" id="ARBA00004282"/>
    </source>
</evidence>
<proteinExistence type="predicted"/>
<dbReference type="InterPro" id="IPR036028">
    <property type="entry name" value="SH3-like_dom_sf"/>
</dbReference>
<dbReference type="InterPro" id="IPR004148">
    <property type="entry name" value="BAR_dom"/>
</dbReference>
<dbReference type="InterPro" id="IPR001452">
    <property type="entry name" value="SH3_domain"/>
</dbReference>
<dbReference type="EMBL" id="CAJFCJ010000019">
    <property type="protein sequence ID" value="CAD5123839.1"/>
    <property type="molecule type" value="Genomic_DNA"/>
</dbReference>
<dbReference type="AlphaFoldDB" id="A0A7I8W5J3"/>
<dbReference type="SMART" id="SM00325">
    <property type="entry name" value="RhoGEF"/>
    <property type="match status" value="1"/>
</dbReference>
<dbReference type="SMART" id="SM00326">
    <property type="entry name" value="SH3"/>
    <property type="match status" value="1"/>
</dbReference>
<evidence type="ECO:0000256" key="9">
    <source>
        <dbReference type="SAM" id="Coils"/>
    </source>
</evidence>
<keyword evidence="14" id="KW-1185">Reference proteome</keyword>
<dbReference type="InterPro" id="IPR001331">
    <property type="entry name" value="GDS_CDC24_CS"/>
</dbReference>
<dbReference type="Pfam" id="PF14604">
    <property type="entry name" value="SH3_9"/>
    <property type="match status" value="1"/>
</dbReference>
<dbReference type="OrthoDB" id="6244550at2759"/>
<keyword evidence="4 8" id="KW-0728">SH3 domain</keyword>
<dbReference type="SUPFAM" id="SSF50044">
    <property type="entry name" value="SH3-domain"/>
    <property type="match status" value="2"/>
</dbReference>